<feature type="compositionally biased region" description="Basic and acidic residues" evidence="2">
    <location>
        <begin position="304"/>
        <end position="316"/>
    </location>
</feature>
<dbReference type="PROSITE" id="PS50222">
    <property type="entry name" value="EF_HAND_2"/>
    <property type="match status" value="1"/>
</dbReference>
<feature type="region of interest" description="Disordered" evidence="2">
    <location>
        <begin position="149"/>
        <end position="337"/>
    </location>
</feature>
<evidence type="ECO:0000256" key="1">
    <source>
        <dbReference type="ARBA" id="ARBA00022837"/>
    </source>
</evidence>
<dbReference type="GO" id="GO:0005509">
    <property type="term" value="F:calcium ion binding"/>
    <property type="evidence" value="ECO:0007669"/>
    <property type="project" value="InterPro"/>
</dbReference>
<feature type="compositionally biased region" description="Polar residues" evidence="2">
    <location>
        <begin position="218"/>
        <end position="228"/>
    </location>
</feature>
<dbReference type="Gene3D" id="1.10.238.10">
    <property type="entry name" value="EF-hand"/>
    <property type="match status" value="1"/>
</dbReference>
<reference evidence="4 5" key="1">
    <citation type="submission" date="2015-09" db="EMBL/GenBank/DDBJ databases">
        <title>Draft genome of the parasitic nematode Teladorsagia circumcincta isolate WARC Sus (inbred).</title>
        <authorList>
            <person name="Mitreva M."/>
        </authorList>
    </citation>
    <scope>NUCLEOTIDE SEQUENCE [LARGE SCALE GENOMIC DNA]</scope>
    <source>
        <strain evidence="4 5">S</strain>
    </source>
</reference>
<accession>A0A2G9UYR1</accession>
<dbReference type="Pfam" id="PF13202">
    <property type="entry name" value="EF-hand_5"/>
    <property type="match status" value="1"/>
</dbReference>
<dbReference type="CDD" id="cd00051">
    <property type="entry name" value="EFh"/>
    <property type="match status" value="1"/>
</dbReference>
<sequence>MQPTTCKPDTVSVEETRRHSRCPWVFSEYSRPGVLEFFPERLNTFIGTLQSRTFDTNKDGKVSYEEIKRDILRTTDGFTLKQVFKTVDYDKDFYLTADEYLALLDELEVRQKGPRYAKKKCGLGKRRGHVSVDWVTVRKEMRKSNFTRNLQEGNLSTAPKTIEMAETMVTPRTQRRERVSSGEETPDNTVTSSSSSSAPSVLDSSSVSSAERVTTTADESVTESTLTDNGDRITSETTPTSEASSVTEILIREARSVEKGANIDSSSSDSPKLESSSATTSEPEETTTETNTEDSSAASTATEVAKKTTAEPESKAVRKLTAVQVRSERKVEKGLKI</sequence>
<gene>
    <name evidence="4" type="ORF">TELCIR_03340</name>
</gene>
<dbReference type="AlphaFoldDB" id="A0A2G9UYR1"/>
<dbReference type="PROSITE" id="PS00018">
    <property type="entry name" value="EF_HAND_1"/>
    <property type="match status" value="1"/>
</dbReference>
<organism evidence="4 5">
    <name type="scientific">Teladorsagia circumcincta</name>
    <name type="common">Brown stomach worm</name>
    <name type="synonym">Ostertagia circumcincta</name>
    <dbReference type="NCBI Taxonomy" id="45464"/>
    <lineage>
        <taxon>Eukaryota</taxon>
        <taxon>Metazoa</taxon>
        <taxon>Ecdysozoa</taxon>
        <taxon>Nematoda</taxon>
        <taxon>Chromadorea</taxon>
        <taxon>Rhabditida</taxon>
        <taxon>Rhabditina</taxon>
        <taxon>Rhabditomorpha</taxon>
        <taxon>Strongyloidea</taxon>
        <taxon>Trichostrongylidae</taxon>
        <taxon>Teladorsagia</taxon>
    </lineage>
</organism>
<evidence type="ECO:0000256" key="2">
    <source>
        <dbReference type="SAM" id="MobiDB-lite"/>
    </source>
</evidence>
<evidence type="ECO:0000259" key="3">
    <source>
        <dbReference type="PROSITE" id="PS50222"/>
    </source>
</evidence>
<dbReference type="SUPFAM" id="SSF47473">
    <property type="entry name" value="EF-hand"/>
    <property type="match status" value="1"/>
</dbReference>
<keyword evidence="1" id="KW-0106">Calcium</keyword>
<dbReference type="Proteomes" id="UP000230423">
    <property type="component" value="Unassembled WGS sequence"/>
</dbReference>
<feature type="compositionally biased region" description="Low complexity" evidence="2">
    <location>
        <begin position="288"/>
        <end position="303"/>
    </location>
</feature>
<feature type="compositionally biased region" description="Polar residues" evidence="2">
    <location>
        <begin position="149"/>
        <end position="159"/>
    </location>
</feature>
<dbReference type="InterPro" id="IPR011992">
    <property type="entry name" value="EF-hand-dom_pair"/>
</dbReference>
<name>A0A2G9UYR1_TELCI</name>
<feature type="compositionally biased region" description="Low complexity" evidence="2">
    <location>
        <begin position="265"/>
        <end position="281"/>
    </location>
</feature>
<feature type="compositionally biased region" description="Low complexity" evidence="2">
    <location>
        <begin position="189"/>
        <end position="217"/>
    </location>
</feature>
<dbReference type="OrthoDB" id="5845353at2759"/>
<feature type="compositionally biased region" description="Basic and acidic residues" evidence="2">
    <location>
        <begin position="326"/>
        <end position="337"/>
    </location>
</feature>
<protein>
    <submittedName>
        <fullName evidence="4">EF hand</fullName>
    </submittedName>
</protein>
<feature type="compositionally biased region" description="Low complexity" evidence="2">
    <location>
        <begin position="235"/>
        <end position="248"/>
    </location>
</feature>
<dbReference type="InterPro" id="IPR018247">
    <property type="entry name" value="EF_Hand_1_Ca_BS"/>
</dbReference>
<dbReference type="InterPro" id="IPR002048">
    <property type="entry name" value="EF_hand_dom"/>
</dbReference>
<proteinExistence type="predicted"/>
<dbReference type="EMBL" id="KZ345242">
    <property type="protein sequence ID" value="PIO74640.1"/>
    <property type="molecule type" value="Genomic_DNA"/>
</dbReference>
<evidence type="ECO:0000313" key="5">
    <source>
        <dbReference type="Proteomes" id="UP000230423"/>
    </source>
</evidence>
<feature type="domain" description="EF-hand" evidence="3">
    <location>
        <begin position="52"/>
        <end position="77"/>
    </location>
</feature>
<evidence type="ECO:0000313" key="4">
    <source>
        <dbReference type="EMBL" id="PIO74640.1"/>
    </source>
</evidence>
<keyword evidence="5" id="KW-1185">Reference proteome</keyword>
<dbReference type="SMART" id="SM00054">
    <property type="entry name" value="EFh"/>
    <property type="match status" value="2"/>
</dbReference>